<name>A0A9X4IBF9_9NEIS</name>
<protein>
    <submittedName>
        <fullName evidence="1">Uncharacterized protein</fullName>
    </submittedName>
</protein>
<dbReference type="EMBL" id="CP146598">
    <property type="protein sequence ID" value="WWY03774.1"/>
    <property type="molecule type" value="Genomic_DNA"/>
</dbReference>
<evidence type="ECO:0000313" key="2">
    <source>
        <dbReference type="EMBL" id="WWY03774.1"/>
    </source>
</evidence>
<evidence type="ECO:0000313" key="3">
    <source>
        <dbReference type="Proteomes" id="UP001149607"/>
    </source>
</evidence>
<sequence>MHDRLNIEPSTEGPAVYAEYRPARLCFARFNGSRHAPASFPPLPDTPFVPDPDGSILRSILLILGENDSAATIRHTCTTAVPTDMAE</sequence>
<dbReference type="AlphaFoldDB" id="A0A9X4IBF9"/>
<evidence type="ECO:0000313" key="1">
    <source>
        <dbReference type="EMBL" id="MDD9328375.1"/>
    </source>
</evidence>
<accession>A0A9X4IBF9</accession>
<dbReference type="RefSeq" id="WP_274585465.1">
    <property type="nucleotide sequence ID" value="NZ_CP146598.1"/>
</dbReference>
<keyword evidence="3" id="KW-1185">Reference proteome</keyword>
<proteinExistence type="predicted"/>
<reference evidence="1" key="1">
    <citation type="submission" date="2022-10" db="EMBL/GenBank/DDBJ databases">
        <authorList>
            <person name="Boutroux M."/>
        </authorList>
    </citation>
    <scope>NUCLEOTIDE SEQUENCE</scope>
    <source>
        <strain evidence="1">51.81</strain>
    </source>
</reference>
<dbReference type="Proteomes" id="UP001149607">
    <property type="component" value="Chromosome"/>
</dbReference>
<dbReference type="EMBL" id="JAPQFL010000006">
    <property type="protein sequence ID" value="MDD9328375.1"/>
    <property type="molecule type" value="Genomic_DNA"/>
</dbReference>
<reference evidence="2" key="2">
    <citation type="submission" date="2024-02" db="EMBL/GenBank/DDBJ databases">
        <title>Neisseria leonii sp. nov.</title>
        <authorList>
            <person name="Boutroux M."/>
            <person name="Favre-Rochex S."/>
            <person name="Gorgette O."/>
            <person name="Touak G."/>
            <person name="Muhle E."/>
            <person name="Chesneau O."/>
            <person name="Clermont D."/>
            <person name="Rahi P."/>
        </authorList>
    </citation>
    <scope>NUCLEOTIDE SEQUENCE</scope>
    <source>
        <strain evidence="2">51.81</strain>
    </source>
</reference>
<gene>
    <name evidence="1" type="ORF">ORY91_001799</name>
    <name evidence="2" type="ORF">V9W64_03290</name>
</gene>
<organism evidence="1">
    <name type="scientific">Neisseria leonii</name>
    <dbReference type="NCBI Taxonomy" id="2995413"/>
    <lineage>
        <taxon>Bacteria</taxon>
        <taxon>Pseudomonadati</taxon>
        <taxon>Pseudomonadota</taxon>
        <taxon>Betaproteobacteria</taxon>
        <taxon>Neisseriales</taxon>
        <taxon>Neisseriaceae</taxon>
        <taxon>Neisseria</taxon>
    </lineage>
</organism>